<name>A0A1G5ND55_AFIMA</name>
<evidence type="ECO:0000313" key="3">
    <source>
        <dbReference type="EMBL" id="SCZ34530.1"/>
    </source>
</evidence>
<organism evidence="3 4">
    <name type="scientific">Afifella marina DSM 2698</name>
    <dbReference type="NCBI Taxonomy" id="1120955"/>
    <lineage>
        <taxon>Bacteria</taxon>
        <taxon>Pseudomonadati</taxon>
        <taxon>Pseudomonadota</taxon>
        <taxon>Alphaproteobacteria</taxon>
        <taxon>Hyphomicrobiales</taxon>
        <taxon>Afifellaceae</taxon>
        <taxon>Afifella</taxon>
    </lineage>
</organism>
<reference evidence="3 4" key="1">
    <citation type="submission" date="2016-10" db="EMBL/GenBank/DDBJ databases">
        <authorList>
            <person name="de Groot N.N."/>
        </authorList>
    </citation>
    <scope>NUCLEOTIDE SEQUENCE [LARGE SCALE GENOMIC DNA]</scope>
    <source>
        <strain evidence="3 4">DSM 2698</strain>
    </source>
</reference>
<dbReference type="RefSeq" id="WP_170130413.1">
    <property type="nucleotide sequence ID" value="NZ_FMVW01000003.1"/>
</dbReference>
<evidence type="ECO:0008006" key="5">
    <source>
        <dbReference type="Google" id="ProtNLM"/>
    </source>
</evidence>
<evidence type="ECO:0000313" key="4">
    <source>
        <dbReference type="Proteomes" id="UP000199347"/>
    </source>
</evidence>
<protein>
    <recommendedName>
        <fullName evidence="5">Ammonia monooxygenase</fullName>
    </recommendedName>
</protein>
<keyword evidence="2" id="KW-0472">Membrane</keyword>
<feature type="transmembrane region" description="Helical" evidence="2">
    <location>
        <begin position="191"/>
        <end position="209"/>
    </location>
</feature>
<dbReference type="AlphaFoldDB" id="A0A1G5ND55"/>
<feature type="region of interest" description="Disordered" evidence="1">
    <location>
        <begin position="357"/>
        <end position="376"/>
    </location>
</feature>
<feature type="transmembrane region" description="Helical" evidence="2">
    <location>
        <begin position="160"/>
        <end position="179"/>
    </location>
</feature>
<gene>
    <name evidence="3" type="ORF">SAMN03080610_01707</name>
</gene>
<feature type="transmembrane region" description="Helical" evidence="2">
    <location>
        <begin position="240"/>
        <end position="258"/>
    </location>
</feature>
<proteinExistence type="predicted"/>
<dbReference type="InterPro" id="IPR007820">
    <property type="entry name" value="AbrB_fam"/>
</dbReference>
<dbReference type="InterPro" id="IPR017516">
    <property type="entry name" value="AbrB_dup"/>
</dbReference>
<dbReference type="Pfam" id="PF05145">
    <property type="entry name" value="AbrB"/>
    <property type="match status" value="1"/>
</dbReference>
<feature type="transmembrane region" description="Helical" evidence="2">
    <location>
        <begin position="333"/>
        <end position="351"/>
    </location>
</feature>
<feature type="transmembrane region" description="Helical" evidence="2">
    <location>
        <begin position="69"/>
        <end position="87"/>
    </location>
</feature>
<dbReference type="STRING" id="1120955.SAMN03080610_01707"/>
<accession>A0A1G5ND55</accession>
<keyword evidence="2" id="KW-0812">Transmembrane</keyword>
<dbReference type="PANTHER" id="PTHR38457:SF1">
    <property type="entry name" value="REGULATOR ABRB-RELATED"/>
    <property type="match status" value="1"/>
</dbReference>
<sequence length="376" mass="39041">MSGQTGGFALPPRETLVRVAATLALSTAGGGLFALIGLPAAWISGGMLFVAASSLGGFQTEIPSGLRNVVFLVLGVISGTGVTPATLNEVSSWPVSFFALAITVILVTVGSYLLLVRMFRWDRHSALFAALPGALSFVLAAAEMTSADLRRVAIAQSLRLIILLEALPLAAFLAGVHPSAVSARGVASVDWGELFLLFAAGAVCGFLLYKLRIPGGQMLGGLLAAAVLCVSGVVETAIPAFILIPSLIGIGAIAGCRLRPEDRSLLPKILTAAGASFAIAVVISAIGAAITSMILDISLLQTFMAFAPGALEALTILAFTMNVDPAYVAAHHVVRFAALALAVPLLARWLMRQEGHAAPDPEEPWQRGRSERAKKK</sequence>
<dbReference type="GO" id="GO:0010468">
    <property type="term" value="P:regulation of gene expression"/>
    <property type="evidence" value="ECO:0007669"/>
    <property type="project" value="InterPro"/>
</dbReference>
<evidence type="ECO:0000256" key="2">
    <source>
        <dbReference type="SAM" id="Phobius"/>
    </source>
</evidence>
<dbReference type="NCBIfam" id="TIGR03082">
    <property type="entry name" value="Gneg_AbrB_dup"/>
    <property type="match status" value="2"/>
</dbReference>
<dbReference type="PIRSF" id="PIRSF038991">
    <property type="entry name" value="Protein_AbrB"/>
    <property type="match status" value="1"/>
</dbReference>
<feature type="transmembrane region" description="Helical" evidence="2">
    <location>
        <begin position="32"/>
        <end position="57"/>
    </location>
</feature>
<feature type="transmembrane region" description="Helical" evidence="2">
    <location>
        <begin position="300"/>
        <end position="321"/>
    </location>
</feature>
<feature type="transmembrane region" description="Helical" evidence="2">
    <location>
        <begin position="93"/>
        <end position="115"/>
    </location>
</feature>
<evidence type="ECO:0000256" key="1">
    <source>
        <dbReference type="SAM" id="MobiDB-lite"/>
    </source>
</evidence>
<keyword evidence="2" id="KW-1133">Transmembrane helix</keyword>
<keyword evidence="4" id="KW-1185">Reference proteome</keyword>
<dbReference type="PANTHER" id="PTHR38457">
    <property type="entry name" value="REGULATOR ABRB-RELATED"/>
    <property type="match status" value="1"/>
</dbReference>
<feature type="transmembrane region" description="Helical" evidence="2">
    <location>
        <begin position="270"/>
        <end position="294"/>
    </location>
</feature>
<dbReference type="Proteomes" id="UP000199347">
    <property type="component" value="Unassembled WGS sequence"/>
</dbReference>
<dbReference type="EMBL" id="FMVW01000003">
    <property type="protein sequence ID" value="SCZ34530.1"/>
    <property type="molecule type" value="Genomic_DNA"/>
</dbReference>
<dbReference type="GO" id="GO:0016020">
    <property type="term" value="C:membrane"/>
    <property type="evidence" value="ECO:0007669"/>
    <property type="project" value="InterPro"/>
</dbReference>